<evidence type="ECO:0000313" key="4">
    <source>
        <dbReference type="EMBL" id="OMH40198.1"/>
    </source>
</evidence>
<keyword evidence="1 2" id="KW-0732">Signal</keyword>
<dbReference type="Pfam" id="PF02608">
    <property type="entry name" value="Bmp"/>
    <property type="match status" value="1"/>
</dbReference>
<evidence type="ECO:0000256" key="2">
    <source>
        <dbReference type="SAM" id="SignalP"/>
    </source>
</evidence>
<dbReference type="EMBL" id="MOEN01000024">
    <property type="protein sequence ID" value="OMH40198.1"/>
    <property type="molecule type" value="Genomic_DNA"/>
</dbReference>
<dbReference type="Proteomes" id="UP000187408">
    <property type="component" value="Unassembled WGS sequence"/>
</dbReference>
<dbReference type="GO" id="GO:0005886">
    <property type="term" value="C:plasma membrane"/>
    <property type="evidence" value="ECO:0007669"/>
    <property type="project" value="InterPro"/>
</dbReference>
<evidence type="ECO:0000256" key="1">
    <source>
        <dbReference type="ARBA" id="ARBA00022729"/>
    </source>
</evidence>
<keyword evidence="5" id="KW-1185">Reference proteome</keyword>
<name>A0A1R1MK59_9BACT</name>
<dbReference type="OrthoDB" id="9769871at2"/>
<evidence type="ECO:0000313" key="5">
    <source>
        <dbReference type="Proteomes" id="UP000187408"/>
    </source>
</evidence>
<organism evidence="4 5">
    <name type="scientific">Desulfurobacterium indicum</name>
    <dbReference type="NCBI Taxonomy" id="1914305"/>
    <lineage>
        <taxon>Bacteria</taxon>
        <taxon>Pseudomonadati</taxon>
        <taxon>Aquificota</taxon>
        <taxon>Aquificia</taxon>
        <taxon>Desulfurobacteriales</taxon>
        <taxon>Desulfurobacteriaceae</taxon>
        <taxon>Desulfurobacterium</taxon>
    </lineage>
</organism>
<accession>A0A1R1MK59</accession>
<evidence type="ECO:0000259" key="3">
    <source>
        <dbReference type="Pfam" id="PF02608"/>
    </source>
</evidence>
<proteinExistence type="predicted"/>
<dbReference type="AlphaFoldDB" id="A0A1R1MK59"/>
<gene>
    <name evidence="4" type="ORF">BLW93_06510</name>
</gene>
<dbReference type="Gene3D" id="3.40.50.2300">
    <property type="match status" value="2"/>
</dbReference>
<feature type="signal peptide" evidence="2">
    <location>
        <begin position="1"/>
        <end position="23"/>
    </location>
</feature>
<dbReference type="PANTHER" id="PTHR43208">
    <property type="entry name" value="ABC TRANSPORTER SUBSTRATE-BINDING PROTEIN"/>
    <property type="match status" value="1"/>
</dbReference>
<dbReference type="STRING" id="1914305.BLW93_06510"/>
<dbReference type="PANTHER" id="PTHR43208:SF1">
    <property type="entry name" value="ABC TRANSPORTER SUBSTRATE-BINDING PROTEIN"/>
    <property type="match status" value="1"/>
</dbReference>
<reference evidence="4 5" key="1">
    <citation type="submission" date="2016-10" db="EMBL/GenBank/DDBJ databases">
        <title>Genome sequence of a sulfur-reducing bacterium Desulfurobacterium indicum K6013.</title>
        <authorList>
            <person name="Cao J."/>
            <person name="Shao Z."/>
            <person name="Alain K."/>
            <person name="Jebbar M."/>
        </authorList>
    </citation>
    <scope>NUCLEOTIDE SEQUENCE [LARGE SCALE GENOMIC DNA]</scope>
    <source>
        <strain evidence="4 5">K6013</strain>
    </source>
</reference>
<feature type="domain" description="ABC transporter substrate-binding protein PnrA-like" evidence="3">
    <location>
        <begin position="29"/>
        <end position="295"/>
    </location>
</feature>
<dbReference type="InterPro" id="IPR003760">
    <property type="entry name" value="PnrA-like"/>
</dbReference>
<dbReference type="RefSeq" id="WP_076713292.1">
    <property type="nucleotide sequence ID" value="NZ_MOEN01000024.1"/>
</dbReference>
<comment type="caution">
    <text evidence="4">The sequence shown here is derived from an EMBL/GenBank/DDBJ whole genome shotgun (WGS) entry which is preliminary data.</text>
</comment>
<feature type="chain" id="PRO_5012932539" evidence="2">
    <location>
        <begin position="24"/>
        <end position="390"/>
    </location>
</feature>
<dbReference type="InterPro" id="IPR052910">
    <property type="entry name" value="ABC-Purine-Binding"/>
</dbReference>
<protein>
    <submittedName>
        <fullName evidence="4">BMP family ABC transporter substrate-binding protein</fullName>
    </submittedName>
</protein>
<sequence>MKKLLNTFFLLAFSLFFVTSAQAKDFIFGVLLVGPYNDHGWSQAHYEAAKEVEKELKGVKMIYIDKVNPADRPGITIPELVDDLIDKGAKLIIANSDDMKDGIKEAALEHPDIYFVHISGDDALTGKAPKNLSNLMGKMIYGKMMAGFVAAMTTKTGKIGYLGPLINDETRRLAVSAYLGARYAWVNVLHKNPSKLHFRVNWIGFWFNIPGVTADPTQVSQNFFDNGYDVVISGIDTTEALVVAGQLRKQGKKVWAIPYDYKGACSIAPDACLGVPYFNWKPGYKHFVEMAKSGHWKQEWLWMEPYWKNINDPDRSAVGFIPGPAMKPEVKRALNNFIKGLASGKIQLFKGPLYYQDGSIFLKPGQVASEKQIWYMKQLLKGMEGQSASK</sequence>